<dbReference type="SFLD" id="SFLDG01061">
    <property type="entry name" value="methylthiotransferase"/>
    <property type="match status" value="1"/>
</dbReference>
<reference evidence="17" key="2">
    <citation type="submission" date="2021-04" db="EMBL/GenBank/DDBJ databases">
        <authorList>
            <person name="Gilroy R."/>
        </authorList>
    </citation>
    <scope>NUCLEOTIDE SEQUENCE</scope>
    <source>
        <strain evidence="17">12435</strain>
    </source>
</reference>
<feature type="binding site" evidence="13">
    <location>
        <position position="161"/>
    </location>
    <ligand>
        <name>[4Fe-4S] cluster</name>
        <dbReference type="ChEBI" id="CHEBI:49883"/>
        <label>2</label>
        <note>4Fe-4S-S-AdoMet</note>
    </ligand>
</feature>
<keyword evidence="13" id="KW-0819">tRNA processing</keyword>
<evidence type="ECO:0000256" key="11">
    <source>
        <dbReference type="ARBA" id="ARBA00080698"/>
    </source>
</evidence>
<dbReference type="PROSITE" id="PS51449">
    <property type="entry name" value="MTTASE_N"/>
    <property type="match status" value="1"/>
</dbReference>
<dbReference type="Gene3D" id="3.40.50.12160">
    <property type="entry name" value="Methylthiotransferase, N-terminal domain"/>
    <property type="match status" value="1"/>
</dbReference>
<keyword evidence="5 13" id="KW-0479">Metal-binding</keyword>
<comment type="subunit">
    <text evidence="13">Monomer.</text>
</comment>
<comment type="cofactor">
    <cofactor evidence="13">
        <name>[4Fe-4S] cluster</name>
        <dbReference type="ChEBI" id="CHEBI:49883"/>
    </cofactor>
    <text evidence="13">Binds 2 [4Fe-4S] clusters. One cluster is coordinated with 3 cysteines and an exchangeable S-adenosyl-L-methionine.</text>
</comment>
<dbReference type="InterPro" id="IPR007197">
    <property type="entry name" value="rSAM"/>
</dbReference>
<dbReference type="EC" id="2.8.4.3" evidence="8 13"/>
<protein>
    <recommendedName>
        <fullName evidence="10 13">tRNA-2-methylthio-N(6)-dimethylallyladenosine synthase</fullName>
        <ecNumber evidence="8 13">2.8.4.3</ecNumber>
    </recommendedName>
    <alternativeName>
        <fullName evidence="12 13">(Dimethylallyl)adenosine tRNA methylthiotransferase MiaB</fullName>
    </alternativeName>
    <alternativeName>
        <fullName evidence="11 13">tRNA-i(6)A37 methylthiotransferase</fullName>
    </alternativeName>
</protein>
<dbReference type="InterPro" id="IPR013848">
    <property type="entry name" value="Methylthiotransferase_N"/>
</dbReference>
<dbReference type="GO" id="GO:0046872">
    <property type="term" value="F:metal ion binding"/>
    <property type="evidence" value="ECO:0007669"/>
    <property type="project" value="UniProtKB-KW"/>
</dbReference>
<dbReference type="InterPro" id="IPR006638">
    <property type="entry name" value="Elp3/MiaA/NifB-like_rSAM"/>
</dbReference>
<dbReference type="Pfam" id="PF01938">
    <property type="entry name" value="TRAM"/>
    <property type="match status" value="1"/>
</dbReference>
<dbReference type="InterPro" id="IPR006463">
    <property type="entry name" value="MiaB_methiolase"/>
</dbReference>
<dbReference type="PANTHER" id="PTHR43020">
    <property type="entry name" value="CDK5 REGULATORY SUBUNIT-ASSOCIATED PROTEIN 1"/>
    <property type="match status" value="1"/>
</dbReference>
<dbReference type="NCBIfam" id="TIGR01574">
    <property type="entry name" value="miaB-methiolase"/>
    <property type="match status" value="1"/>
</dbReference>
<comment type="function">
    <text evidence="1 13">Catalyzes the methylthiolation of N6-(dimethylallyl)adenosine (i(6)A), leading to the formation of 2-methylthio-N6-(dimethylallyl)adenosine (ms(2)i(6)A) at position 37 in tRNAs that read codons beginning with uridine.</text>
</comment>
<dbReference type="PANTHER" id="PTHR43020:SF2">
    <property type="entry name" value="MITOCHONDRIAL TRNA METHYLTHIOTRANSFERASE CDK5RAP1"/>
    <property type="match status" value="1"/>
</dbReference>
<dbReference type="NCBIfam" id="TIGR00089">
    <property type="entry name" value="MiaB/RimO family radical SAM methylthiotransferase"/>
    <property type="match status" value="1"/>
</dbReference>
<evidence type="ECO:0000256" key="6">
    <source>
        <dbReference type="ARBA" id="ARBA00023004"/>
    </source>
</evidence>
<dbReference type="InterPro" id="IPR005839">
    <property type="entry name" value="Methylthiotransferase"/>
</dbReference>
<dbReference type="Gene3D" id="3.80.30.20">
    <property type="entry name" value="tm_1862 like domain"/>
    <property type="match status" value="1"/>
</dbReference>
<evidence type="ECO:0000256" key="8">
    <source>
        <dbReference type="ARBA" id="ARBA00033765"/>
    </source>
</evidence>
<evidence type="ECO:0000259" key="14">
    <source>
        <dbReference type="PROSITE" id="PS50926"/>
    </source>
</evidence>
<keyword evidence="2 13" id="KW-0004">4Fe-4S</keyword>
<dbReference type="InterPro" id="IPR002792">
    <property type="entry name" value="TRAM_dom"/>
</dbReference>
<feature type="binding site" evidence="13">
    <location>
        <position position="47"/>
    </location>
    <ligand>
        <name>[4Fe-4S] cluster</name>
        <dbReference type="ChEBI" id="CHEBI:49883"/>
        <label>1</label>
    </ligand>
</feature>
<gene>
    <name evidence="13 17" type="primary">miaB</name>
    <name evidence="17" type="ORF">H9892_04225</name>
</gene>
<evidence type="ECO:0000256" key="1">
    <source>
        <dbReference type="ARBA" id="ARBA00003234"/>
    </source>
</evidence>
<feature type="domain" description="MTTase N-terminal" evidence="15">
    <location>
        <begin position="2"/>
        <end position="120"/>
    </location>
</feature>
<dbReference type="InterPro" id="IPR023404">
    <property type="entry name" value="rSAM_horseshoe"/>
</dbReference>
<evidence type="ECO:0000256" key="10">
    <source>
        <dbReference type="ARBA" id="ARBA00068570"/>
    </source>
</evidence>
<comment type="similarity">
    <text evidence="13">Belongs to the methylthiotransferase family. MiaB subfamily.</text>
</comment>
<evidence type="ECO:0000313" key="18">
    <source>
        <dbReference type="Proteomes" id="UP000823990"/>
    </source>
</evidence>
<evidence type="ECO:0000256" key="13">
    <source>
        <dbReference type="HAMAP-Rule" id="MF_01864"/>
    </source>
</evidence>
<dbReference type="SFLD" id="SFLDF00273">
    <property type="entry name" value="(dimethylallyl)adenosine_tRNA"/>
    <property type="match status" value="1"/>
</dbReference>
<dbReference type="SMART" id="SM00729">
    <property type="entry name" value="Elp3"/>
    <property type="match status" value="1"/>
</dbReference>
<evidence type="ECO:0000259" key="15">
    <source>
        <dbReference type="PROSITE" id="PS51449"/>
    </source>
</evidence>
<feature type="binding site" evidence="13">
    <location>
        <position position="157"/>
    </location>
    <ligand>
        <name>[4Fe-4S] cluster</name>
        <dbReference type="ChEBI" id="CHEBI:49883"/>
        <label>2</label>
        <note>4Fe-4S-S-AdoMet</note>
    </ligand>
</feature>
<sequence length="432" mass="48398">MELVYIKTYGCQMNVHETEKMYASFASRDIGKAERAEDADIIILNTCCVREGAETRVIGNLGLVKKLKENKRGLIVAVCGCMTQQRAVAEKLHKRCPFVNVITGTYKLPQLPDMVERVKNGEKFILDLDKDERVPCGVNAAMRTDKVSAFVNIMYGCDNFCTYCIVPYVKGHERSRRSADIIREVTELVERGYKEITLLGQNVNSYNDGETDFVKLLDELSLIPGDHWIKFMTSHPKDLSDDVIRLIAERPRLAKYIHLPLQSGSDRILALMNRKYDMAAYMHKIEFIRKLMPDAGLSSDIIVGFPTETEEDHLLTEKAVKDIGYNNLFTFIYSKRTGTPAATMDGQVPEEIKKERISRLIDLQADIASARAAACVGKTCRVLCDGREGKKLKGKTSADRVIVFDGDAAVGEFADVLVTSSKNSKLYGKAVK</sequence>
<dbReference type="CDD" id="cd01335">
    <property type="entry name" value="Radical_SAM"/>
    <property type="match status" value="1"/>
</dbReference>
<evidence type="ECO:0000256" key="9">
    <source>
        <dbReference type="ARBA" id="ARBA00051425"/>
    </source>
</evidence>
<keyword evidence="4 13" id="KW-0949">S-adenosyl-L-methionine</keyword>
<evidence type="ECO:0000256" key="4">
    <source>
        <dbReference type="ARBA" id="ARBA00022691"/>
    </source>
</evidence>
<evidence type="ECO:0000256" key="5">
    <source>
        <dbReference type="ARBA" id="ARBA00022723"/>
    </source>
</evidence>
<dbReference type="InterPro" id="IPR020612">
    <property type="entry name" value="Methylthiotransferase_CS"/>
</dbReference>
<evidence type="ECO:0000256" key="3">
    <source>
        <dbReference type="ARBA" id="ARBA00022679"/>
    </source>
</evidence>
<keyword evidence="6 13" id="KW-0408">Iron</keyword>
<dbReference type="AlphaFoldDB" id="A0A9D1TRS9"/>
<dbReference type="InterPro" id="IPR058240">
    <property type="entry name" value="rSAM_sf"/>
</dbReference>
<dbReference type="EMBL" id="DXHS01000069">
    <property type="protein sequence ID" value="HIW02527.1"/>
    <property type="molecule type" value="Genomic_DNA"/>
</dbReference>
<keyword evidence="13" id="KW-0963">Cytoplasm</keyword>
<feature type="binding site" evidence="13">
    <location>
        <position position="164"/>
    </location>
    <ligand>
        <name>[4Fe-4S] cluster</name>
        <dbReference type="ChEBI" id="CHEBI:49883"/>
        <label>2</label>
        <note>4Fe-4S-S-AdoMet</note>
    </ligand>
</feature>
<dbReference type="GO" id="GO:0005829">
    <property type="term" value="C:cytosol"/>
    <property type="evidence" value="ECO:0007669"/>
    <property type="project" value="TreeGrafter"/>
</dbReference>
<reference evidence="17" key="1">
    <citation type="journal article" date="2021" name="PeerJ">
        <title>Extensive microbial diversity within the chicken gut microbiome revealed by metagenomics and culture.</title>
        <authorList>
            <person name="Gilroy R."/>
            <person name="Ravi A."/>
            <person name="Getino M."/>
            <person name="Pursley I."/>
            <person name="Horton D.L."/>
            <person name="Alikhan N.F."/>
            <person name="Baker D."/>
            <person name="Gharbi K."/>
            <person name="Hall N."/>
            <person name="Watson M."/>
            <person name="Adriaenssens E.M."/>
            <person name="Foster-Nyarko E."/>
            <person name="Jarju S."/>
            <person name="Secka A."/>
            <person name="Antonio M."/>
            <person name="Oren A."/>
            <person name="Chaudhuri R.R."/>
            <person name="La Ragione R."/>
            <person name="Hildebrand F."/>
            <person name="Pallen M.J."/>
        </authorList>
    </citation>
    <scope>NUCLEOTIDE SEQUENCE</scope>
    <source>
        <strain evidence="17">12435</strain>
    </source>
</reference>
<dbReference type="SFLD" id="SFLDS00029">
    <property type="entry name" value="Radical_SAM"/>
    <property type="match status" value="1"/>
</dbReference>
<name>A0A9D1TRS9_9FIRM</name>
<organism evidence="17 18">
    <name type="scientific">Candidatus Protoclostridium stercorigallinarum</name>
    <dbReference type="NCBI Taxonomy" id="2838741"/>
    <lineage>
        <taxon>Bacteria</taxon>
        <taxon>Bacillati</taxon>
        <taxon>Bacillota</taxon>
        <taxon>Clostridia</taxon>
        <taxon>Candidatus Protoclostridium</taxon>
    </lineage>
</organism>
<feature type="binding site" evidence="13">
    <location>
        <position position="81"/>
    </location>
    <ligand>
        <name>[4Fe-4S] cluster</name>
        <dbReference type="ChEBI" id="CHEBI:49883"/>
        <label>1</label>
    </ligand>
</feature>
<dbReference type="SUPFAM" id="SSF102114">
    <property type="entry name" value="Radical SAM enzymes"/>
    <property type="match status" value="1"/>
</dbReference>
<dbReference type="FunFam" id="3.40.50.12160:FF:000003">
    <property type="entry name" value="CDK5 regulatory subunit-associated protein 1"/>
    <property type="match status" value="1"/>
</dbReference>
<keyword evidence="7 13" id="KW-0411">Iron-sulfur</keyword>
<dbReference type="HAMAP" id="MF_01864">
    <property type="entry name" value="tRNA_metthiotr_MiaB"/>
    <property type="match status" value="1"/>
</dbReference>
<dbReference type="FunFam" id="3.80.30.20:FF:000001">
    <property type="entry name" value="tRNA-2-methylthio-N(6)-dimethylallyladenosine synthase 2"/>
    <property type="match status" value="1"/>
</dbReference>
<keyword evidence="3 13" id="KW-0808">Transferase</keyword>
<dbReference type="PROSITE" id="PS51918">
    <property type="entry name" value="RADICAL_SAM"/>
    <property type="match status" value="1"/>
</dbReference>
<evidence type="ECO:0000259" key="16">
    <source>
        <dbReference type="PROSITE" id="PS51918"/>
    </source>
</evidence>
<feature type="domain" description="Radical SAM core" evidence="16">
    <location>
        <begin position="143"/>
        <end position="371"/>
    </location>
</feature>
<comment type="subcellular location">
    <subcellularLocation>
        <location evidence="13">Cytoplasm</location>
    </subcellularLocation>
</comment>
<dbReference type="PROSITE" id="PS50926">
    <property type="entry name" value="TRAM"/>
    <property type="match status" value="1"/>
</dbReference>
<comment type="catalytic activity">
    <reaction evidence="9 13">
        <text>N(6)-dimethylallyladenosine(37) in tRNA + (sulfur carrier)-SH + AH2 + 2 S-adenosyl-L-methionine = 2-methylsulfanyl-N(6)-dimethylallyladenosine(37) in tRNA + (sulfur carrier)-H + 5'-deoxyadenosine + L-methionine + A + S-adenosyl-L-homocysteine + 2 H(+)</text>
        <dbReference type="Rhea" id="RHEA:37067"/>
        <dbReference type="Rhea" id="RHEA-COMP:10375"/>
        <dbReference type="Rhea" id="RHEA-COMP:10376"/>
        <dbReference type="Rhea" id="RHEA-COMP:14737"/>
        <dbReference type="Rhea" id="RHEA-COMP:14739"/>
        <dbReference type="ChEBI" id="CHEBI:13193"/>
        <dbReference type="ChEBI" id="CHEBI:15378"/>
        <dbReference type="ChEBI" id="CHEBI:17319"/>
        <dbReference type="ChEBI" id="CHEBI:17499"/>
        <dbReference type="ChEBI" id="CHEBI:29917"/>
        <dbReference type="ChEBI" id="CHEBI:57844"/>
        <dbReference type="ChEBI" id="CHEBI:57856"/>
        <dbReference type="ChEBI" id="CHEBI:59789"/>
        <dbReference type="ChEBI" id="CHEBI:64428"/>
        <dbReference type="ChEBI" id="CHEBI:74415"/>
        <dbReference type="ChEBI" id="CHEBI:74417"/>
        <dbReference type="EC" id="2.8.4.3"/>
    </reaction>
</comment>
<evidence type="ECO:0000313" key="17">
    <source>
        <dbReference type="EMBL" id="HIW02527.1"/>
    </source>
</evidence>
<dbReference type="GO" id="GO:0051539">
    <property type="term" value="F:4 iron, 4 sulfur cluster binding"/>
    <property type="evidence" value="ECO:0007669"/>
    <property type="project" value="UniProtKB-UniRule"/>
</dbReference>
<dbReference type="Pfam" id="PF04055">
    <property type="entry name" value="Radical_SAM"/>
    <property type="match status" value="1"/>
</dbReference>
<evidence type="ECO:0000256" key="12">
    <source>
        <dbReference type="ARBA" id="ARBA00081141"/>
    </source>
</evidence>
<evidence type="ECO:0000256" key="7">
    <source>
        <dbReference type="ARBA" id="ARBA00023014"/>
    </source>
</evidence>
<dbReference type="Pfam" id="PF00919">
    <property type="entry name" value="UPF0004"/>
    <property type="match status" value="1"/>
</dbReference>
<dbReference type="SFLD" id="SFLDG01082">
    <property type="entry name" value="B12-binding_domain_containing"/>
    <property type="match status" value="1"/>
</dbReference>
<dbReference type="Proteomes" id="UP000823990">
    <property type="component" value="Unassembled WGS sequence"/>
</dbReference>
<proteinExistence type="inferred from homology"/>
<evidence type="ECO:0000256" key="2">
    <source>
        <dbReference type="ARBA" id="ARBA00022485"/>
    </source>
</evidence>
<feature type="domain" description="TRAM" evidence="14">
    <location>
        <begin position="373"/>
        <end position="432"/>
    </location>
</feature>
<comment type="caution">
    <text evidence="17">The sequence shown here is derived from an EMBL/GenBank/DDBJ whole genome shotgun (WGS) entry which is preliminary data.</text>
</comment>
<dbReference type="GO" id="GO:0035597">
    <property type="term" value="F:tRNA-2-methylthio-N(6)-dimethylallyladenosine(37) synthase activity"/>
    <property type="evidence" value="ECO:0007669"/>
    <property type="project" value="UniProtKB-EC"/>
</dbReference>
<accession>A0A9D1TRS9</accession>
<feature type="binding site" evidence="13">
    <location>
        <position position="11"/>
    </location>
    <ligand>
        <name>[4Fe-4S] cluster</name>
        <dbReference type="ChEBI" id="CHEBI:49883"/>
        <label>1</label>
    </ligand>
</feature>
<dbReference type="PROSITE" id="PS01278">
    <property type="entry name" value="MTTASE_RADICAL"/>
    <property type="match status" value="1"/>
</dbReference>
<dbReference type="InterPro" id="IPR038135">
    <property type="entry name" value="Methylthiotransferase_N_sf"/>
</dbReference>